<dbReference type="EMBL" id="JH993028">
    <property type="protein sequence ID" value="EKX40770.1"/>
    <property type="molecule type" value="Genomic_DNA"/>
</dbReference>
<reference evidence="2" key="3">
    <citation type="submission" date="2015-06" db="UniProtKB">
        <authorList>
            <consortium name="EnsemblProtists"/>
        </authorList>
    </citation>
    <scope>IDENTIFICATION</scope>
</reference>
<keyword evidence="3" id="KW-1185">Reference proteome</keyword>
<evidence type="ECO:0000313" key="2">
    <source>
        <dbReference type="EnsemblProtists" id="EKX40770"/>
    </source>
</evidence>
<gene>
    <name evidence="1" type="ORF">GUITHDRAFT_153994</name>
</gene>
<feature type="non-terminal residue" evidence="1">
    <location>
        <position position="1"/>
    </location>
</feature>
<evidence type="ECO:0000313" key="3">
    <source>
        <dbReference type="Proteomes" id="UP000011087"/>
    </source>
</evidence>
<sequence length="65" mass="7078">RGFGARAEVQLRKKLQHRSIVQVRVEKTGLSPTSSSIQPSSFFSQDNVVALVPLRGLELSASEPS</sequence>
<evidence type="ECO:0000313" key="1">
    <source>
        <dbReference type="EMBL" id="EKX40770.1"/>
    </source>
</evidence>
<dbReference type="GeneID" id="17297512"/>
<reference evidence="1 3" key="1">
    <citation type="journal article" date="2012" name="Nature">
        <title>Algal genomes reveal evolutionary mosaicism and the fate of nucleomorphs.</title>
        <authorList>
            <consortium name="DOE Joint Genome Institute"/>
            <person name="Curtis B.A."/>
            <person name="Tanifuji G."/>
            <person name="Burki F."/>
            <person name="Gruber A."/>
            <person name="Irimia M."/>
            <person name="Maruyama S."/>
            <person name="Arias M.C."/>
            <person name="Ball S.G."/>
            <person name="Gile G.H."/>
            <person name="Hirakawa Y."/>
            <person name="Hopkins J.F."/>
            <person name="Kuo A."/>
            <person name="Rensing S.A."/>
            <person name="Schmutz J."/>
            <person name="Symeonidi A."/>
            <person name="Elias M."/>
            <person name="Eveleigh R.J."/>
            <person name="Herman E.K."/>
            <person name="Klute M.J."/>
            <person name="Nakayama T."/>
            <person name="Obornik M."/>
            <person name="Reyes-Prieto A."/>
            <person name="Armbrust E.V."/>
            <person name="Aves S.J."/>
            <person name="Beiko R.G."/>
            <person name="Coutinho P."/>
            <person name="Dacks J.B."/>
            <person name="Durnford D.G."/>
            <person name="Fast N.M."/>
            <person name="Green B.R."/>
            <person name="Grisdale C.J."/>
            <person name="Hempel F."/>
            <person name="Henrissat B."/>
            <person name="Hoppner M.P."/>
            <person name="Ishida K."/>
            <person name="Kim E."/>
            <person name="Koreny L."/>
            <person name="Kroth P.G."/>
            <person name="Liu Y."/>
            <person name="Malik S.B."/>
            <person name="Maier U.G."/>
            <person name="McRose D."/>
            <person name="Mock T."/>
            <person name="Neilson J.A."/>
            <person name="Onodera N.T."/>
            <person name="Poole A.M."/>
            <person name="Pritham E.J."/>
            <person name="Richards T.A."/>
            <person name="Rocap G."/>
            <person name="Roy S.W."/>
            <person name="Sarai C."/>
            <person name="Schaack S."/>
            <person name="Shirato S."/>
            <person name="Slamovits C.H."/>
            <person name="Spencer D.F."/>
            <person name="Suzuki S."/>
            <person name="Worden A.Z."/>
            <person name="Zauner S."/>
            <person name="Barry K."/>
            <person name="Bell C."/>
            <person name="Bharti A.K."/>
            <person name="Crow J.A."/>
            <person name="Grimwood J."/>
            <person name="Kramer R."/>
            <person name="Lindquist E."/>
            <person name="Lucas S."/>
            <person name="Salamov A."/>
            <person name="McFadden G.I."/>
            <person name="Lane C.E."/>
            <person name="Keeling P.J."/>
            <person name="Gray M.W."/>
            <person name="Grigoriev I.V."/>
            <person name="Archibald J.M."/>
        </authorList>
    </citation>
    <scope>NUCLEOTIDE SEQUENCE</scope>
    <source>
        <strain evidence="1 3">CCMP2712</strain>
    </source>
</reference>
<dbReference type="RefSeq" id="XP_005827750.1">
    <property type="nucleotide sequence ID" value="XM_005827693.1"/>
</dbReference>
<proteinExistence type="predicted"/>
<dbReference type="KEGG" id="gtt:GUITHDRAFT_153994"/>
<dbReference type="PaxDb" id="55529-EKX40770"/>
<protein>
    <submittedName>
        <fullName evidence="1 2">Uncharacterized protein</fullName>
    </submittedName>
</protein>
<reference evidence="3" key="2">
    <citation type="submission" date="2012-11" db="EMBL/GenBank/DDBJ databases">
        <authorList>
            <person name="Kuo A."/>
            <person name="Curtis B.A."/>
            <person name="Tanifuji G."/>
            <person name="Burki F."/>
            <person name="Gruber A."/>
            <person name="Irimia M."/>
            <person name="Maruyama S."/>
            <person name="Arias M.C."/>
            <person name="Ball S.G."/>
            <person name="Gile G.H."/>
            <person name="Hirakawa Y."/>
            <person name="Hopkins J.F."/>
            <person name="Rensing S.A."/>
            <person name="Schmutz J."/>
            <person name="Symeonidi A."/>
            <person name="Elias M."/>
            <person name="Eveleigh R.J."/>
            <person name="Herman E.K."/>
            <person name="Klute M.J."/>
            <person name="Nakayama T."/>
            <person name="Obornik M."/>
            <person name="Reyes-Prieto A."/>
            <person name="Armbrust E.V."/>
            <person name="Aves S.J."/>
            <person name="Beiko R.G."/>
            <person name="Coutinho P."/>
            <person name="Dacks J.B."/>
            <person name="Durnford D.G."/>
            <person name="Fast N.M."/>
            <person name="Green B.R."/>
            <person name="Grisdale C."/>
            <person name="Hempe F."/>
            <person name="Henrissat B."/>
            <person name="Hoppner M.P."/>
            <person name="Ishida K.-I."/>
            <person name="Kim E."/>
            <person name="Koreny L."/>
            <person name="Kroth P.G."/>
            <person name="Liu Y."/>
            <person name="Malik S.-B."/>
            <person name="Maier U.G."/>
            <person name="McRose D."/>
            <person name="Mock T."/>
            <person name="Neilson J.A."/>
            <person name="Onodera N.T."/>
            <person name="Poole A.M."/>
            <person name="Pritham E.J."/>
            <person name="Richards T.A."/>
            <person name="Rocap G."/>
            <person name="Roy S.W."/>
            <person name="Sarai C."/>
            <person name="Schaack S."/>
            <person name="Shirato S."/>
            <person name="Slamovits C.H."/>
            <person name="Spencer D.F."/>
            <person name="Suzuki S."/>
            <person name="Worden A.Z."/>
            <person name="Zauner S."/>
            <person name="Barry K."/>
            <person name="Bell C."/>
            <person name="Bharti A.K."/>
            <person name="Crow J.A."/>
            <person name="Grimwood J."/>
            <person name="Kramer R."/>
            <person name="Lindquist E."/>
            <person name="Lucas S."/>
            <person name="Salamov A."/>
            <person name="McFadden G.I."/>
            <person name="Lane C.E."/>
            <person name="Keeling P.J."/>
            <person name="Gray M.W."/>
            <person name="Grigoriev I.V."/>
            <person name="Archibald J.M."/>
        </authorList>
    </citation>
    <scope>NUCLEOTIDE SEQUENCE</scope>
    <source>
        <strain evidence="3">CCMP2712</strain>
    </source>
</reference>
<accession>L1IY92</accession>
<dbReference type="AlphaFoldDB" id="L1IY92"/>
<dbReference type="EnsemblProtists" id="EKX40770">
    <property type="protein sequence ID" value="EKX40770"/>
    <property type="gene ID" value="GUITHDRAFT_153994"/>
</dbReference>
<name>L1IY92_GUITC</name>
<dbReference type="Proteomes" id="UP000011087">
    <property type="component" value="Unassembled WGS sequence"/>
</dbReference>
<organism evidence="1">
    <name type="scientific">Guillardia theta (strain CCMP2712)</name>
    <name type="common">Cryptophyte</name>
    <dbReference type="NCBI Taxonomy" id="905079"/>
    <lineage>
        <taxon>Eukaryota</taxon>
        <taxon>Cryptophyceae</taxon>
        <taxon>Pyrenomonadales</taxon>
        <taxon>Geminigeraceae</taxon>
        <taxon>Guillardia</taxon>
    </lineage>
</organism>
<dbReference type="HOGENOM" id="CLU_2856824_0_0_1"/>